<dbReference type="SMART" id="SM00448">
    <property type="entry name" value="REC"/>
    <property type="match status" value="1"/>
</dbReference>
<keyword evidence="9" id="KW-1185">Reference proteome</keyword>
<feature type="domain" description="Response regulatory" evidence="7">
    <location>
        <begin position="2"/>
        <end position="114"/>
    </location>
</feature>
<organism evidence="8 9">
    <name type="scientific">Azospirillum rugosum</name>
    <dbReference type="NCBI Taxonomy" id="416170"/>
    <lineage>
        <taxon>Bacteria</taxon>
        <taxon>Pseudomonadati</taxon>
        <taxon>Pseudomonadota</taxon>
        <taxon>Alphaproteobacteria</taxon>
        <taxon>Rhodospirillales</taxon>
        <taxon>Azospirillaceae</taxon>
        <taxon>Azospirillum</taxon>
    </lineage>
</organism>
<dbReference type="Gene3D" id="3.40.50.2300">
    <property type="match status" value="1"/>
</dbReference>
<keyword evidence="4 8" id="KW-0238">DNA-binding</keyword>
<keyword evidence="1 6" id="KW-0597">Phosphoprotein</keyword>
<evidence type="ECO:0000256" key="4">
    <source>
        <dbReference type="ARBA" id="ARBA00023125"/>
    </source>
</evidence>
<dbReference type="RefSeq" id="WP_209766973.1">
    <property type="nucleotide sequence ID" value="NZ_JAGINP010000009.1"/>
</dbReference>
<evidence type="ECO:0000256" key="6">
    <source>
        <dbReference type="PROSITE-ProRule" id="PRU00169"/>
    </source>
</evidence>
<dbReference type="Pfam" id="PF00072">
    <property type="entry name" value="Response_reg"/>
    <property type="match status" value="1"/>
</dbReference>
<evidence type="ECO:0000256" key="3">
    <source>
        <dbReference type="ARBA" id="ARBA00023015"/>
    </source>
</evidence>
<sequence length="133" mass="14361">MKVMIVEDDALAALSVETVLRFCGHQVVGPFASTAEVMRADHGGRIDLVLMDINLEGQSSGLDCARVLHKRYGLPVVFISSDGERARSGRDVALGSMTKPISETTMMTGIKAIEQMLRGKKPAHLPAGLEVFH</sequence>
<protein>
    <submittedName>
        <fullName evidence="8">DNA-binding LytR/AlgR family response regulator</fullName>
    </submittedName>
</protein>
<dbReference type="PANTHER" id="PTHR48111">
    <property type="entry name" value="REGULATOR OF RPOS"/>
    <property type="match status" value="1"/>
</dbReference>
<dbReference type="Proteomes" id="UP000781958">
    <property type="component" value="Unassembled WGS sequence"/>
</dbReference>
<reference evidence="8 9" key="1">
    <citation type="submission" date="2021-03" db="EMBL/GenBank/DDBJ databases">
        <title>Genomic Encyclopedia of Type Strains, Phase III (KMG-III): the genomes of soil and plant-associated and newly described type strains.</title>
        <authorList>
            <person name="Whitman W."/>
        </authorList>
    </citation>
    <scope>NUCLEOTIDE SEQUENCE [LARGE SCALE GENOMIC DNA]</scope>
    <source>
        <strain evidence="8 9">IMMIB AFH-6</strain>
    </source>
</reference>
<gene>
    <name evidence="8" type="ORF">J2851_002903</name>
</gene>
<evidence type="ECO:0000313" key="8">
    <source>
        <dbReference type="EMBL" id="MBP2293121.1"/>
    </source>
</evidence>
<dbReference type="PROSITE" id="PS50110">
    <property type="entry name" value="RESPONSE_REGULATORY"/>
    <property type="match status" value="1"/>
</dbReference>
<evidence type="ECO:0000259" key="7">
    <source>
        <dbReference type="PROSITE" id="PS50110"/>
    </source>
</evidence>
<name>A0ABS4SKN9_9PROT</name>
<dbReference type="SUPFAM" id="SSF52172">
    <property type="entry name" value="CheY-like"/>
    <property type="match status" value="1"/>
</dbReference>
<evidence type="ECO:0000256" key="2">
    <source>
        <dbReference type="ARBA" id="ARBA00023012"/>
    </source>
</evidence>
<dbReference type="InterPro" id="IPR001789">
    <property type="entry name" value="Sig_transdc_resp-reg_receiver"/>
</dbReference>
<dbReference type="EMBL" id="JAGINP010000009">
    <property type="protein sequence ID" value="MBP2293121.1"/>
    <property type="molecule type" value="Genomic_DNA"/>
</dbReference>
<dbReference type="InterPro" id="IPR039420">
    <property type="entry name" value="WalR-like"/>
</dbReference>
<dbReference type="InterPro" id="IPR011006">
    <property type="entry name" value="CheY-like_superfamily"/>
</dbReference>
<keyword evidence="5" id="KW-0804">Transcription</keyword>
<evidence type="ECO:0000256" key="1">
    <source>
        <dbReference type="ARBA" id="ARBA00022553"/>
    </source>
</evidence>
<accession>A0ABS4SKN9</accession>
<evidence type="ECO:0000313" key="9">
    <source>
        <dbReference type="Proteomes" id="UP000781958"/>
    </source>
</evidence>
<feature type="modified residue" description="4-aspartylphosphate" evidence="6">
    <location>
        <position position="52"/>
    </location>
</feature>
<keyword evidence="2" id="KW-0902">Two-component regulatory system</keyword>
<dbReference type="PANTHER" id="PTHR48111:SF1">
    <property type="entry name" value="TWO-COMPONENT RESPONSE REGULATOR ORR33"/>
    <property type="match status" value="1"/>
</dbReference>
<evidence type="ECO:0000256" key="5">
    <source>
        <dbReference type="ARBA" id="ARBA00023163"/>
    </source>
</evidence>
<proteinExistence type="predicted"/>
<comment type="caution">
    <text evidence="8">The sequence shown here is derived from an EMBL/GenBank/DDBJ whole genome shotgun (WGS) entry which is preliminary data.</text>
</comment>
<keyword evidence="3" id="KW-0805">Transcription regulation</keyword>
<dbReference type="GO" id="GO:0003677">
    <property type="term" value="F:DNA binding"/>
    <property type="evidence" value="ECO:0007669"/>
    <property type="project" value="UniProtKB-KW"/>
</dbReference>